<comment type="caution">
    <text evidence="2">The sequence shown here is derived from an EMBL/GenBank/DDBJ whole genome shotgun (WGS) entry which is preliminary data.</text>
</comment>
<feature type="domain" description="NAD-dependent epimerase/dehydratase" evidence="1">
    <location>
        <begin position="3"/>
        <end position="221"/>
    </location>
</feature>
<dbReference type="SUPFAM" id="SSF51735">
    <property type="entry name" value="NAD(P)-binding Rossmann-fold domains"/>
    <property type="match status" value="1"/>
</dbReference>
<dbReference type="InterPro" id="IPR036291">
    <property type="entry name" value="NAD(P)-bd_dom_sf"/>
</dbReference>
<dbReference type="Proteomes" id="UP000824023">
    <property type="component" value="Unassembled WGS sequence"/>
</dbReference>
<proteinExistence type="predicted"/>
<reference evidence="2" key="2">
    <citation type="submission" date="2021-04" db="EMBL/GenBank/DDBJ databases">
        <authorList>
            <person name="Gilroy R."/>
        </authorList>
    </citation>
    <scope>NUCLEOTIDE SEQUENCE</scope>
    <source>
        <strain evidence="2">ChiHjej12B11-24981</strain>
    </source>
</reference>
<organism evidence="2 3">
    <name type="scientific">Candidatus Bacteroides merdipullorum</name>
    <dbReference type="NCBI Taxonomy" id="2838474"/>
    <lineage>
        <taxon>Bacteria</taxon>
        <taxon>Pseudomonadati</taxon>
        <taxon>Bacteroidota</taxon>
        <taxon>Bacteroidia</taxon>
        <taxon>Bacteroidales</taxon>
        <taxon>Bacteroidaceae</taxon>
        <taxon>Bacteroides</taxon>
    </lineage>
</organism>
<dbReference type="Gene3D" id="3.40.50.720">
    <property type="entry name" value="NAD(P)-binding Rossmann-like Domain"/>
    <property type="match status" value="1"/>
</dbReference>
<dbReference type="InterPro" id="IPR050177">
    <property type="entry name" value="Lipid_A_modif_metabolic_enz"/>
</dbReference>
<evidence type="ECO:0000259" key="1">
    <source>
        <dbReference type="Pfam" id="PF01370"/>
    </source>
</evidence>
<dbReference type="AlphaFoldDB" id="A0A9D2CWS2"/>
<dbReference type="EMBL" id="DXCK01000018">
    <property type="protein sequence ID" value="HIZ00834.1"/>
    <property type="molecule type" value="Genomic_DNA"/>
</dbReference>
<dbReference type="Pfam" id="PF01370">
    <property type="entry name" value="Epimerase"/>
    <property type="match status" value="1"/>
</dbReference>
<dbReference type="InterPro" id="IPR001509">
    <property type="entry name" value="Epimerase_deHydtase"/>
</dbReference>
<gene>
    <name evidence="2" type="ORF">H9819_01090</name>
</gene>
<protein>
    <submittedName>
        <fullName evidence="2">NAD-dependent epimerase/dehydratase family protein</fullName>
    </submittedName>
</protein>
<name>A0A9D2CWS2_9BACE</name>
<accession>A0A9D2CWS2</accession>
<reference evidence="2" key="1">
    <citation type="journal article" date="2021" name="PeerJ">
        <title>Extensive microbial diversity within the chicken gut microbiome revealed by metagenomics and culture.</title>
        <authorList>
            <person name="Gilroy R."/>
            <person name="Ravi A."/>
            <person name="Getino M."/>
            <person name="Pursley I."/>
            <person name="Horton D.L."/>
            <person name="Alikhan N.F."/>
            <person name="Baker D."/>
            <person name="Gharbi K."/>
            <person name="Hall N."/>
            <person name="Watson M."/>
            <person name="Adriaenssens E.M."/>
            <person name="Foster-Nyarko E."/>
            <person name="Jarju S."/>
            <person name="Secka A."/>
            <person name="Antonio M."/>
            <person name="Oren A."/>
            <person name="Chaudhuri R.R."/>
            <person name="La Ragione R."/>
            <person name="Hildebrand F."/>
            <person name="Pallen M.J."/>
        </authorList>
    </citation>
    <scope>NUCLEOTIDE SEQUENCE</scope>
    <source>
        <strain evidence="2">ChiHjej12B11-24981</strain>
    </source>
</reference>
<evidence type="ECO:0000313" key="2">
    <source>
        <dbReference type="EMBL" id="HIZ00834.1"/>
    </source>
</evidence>
<evidence type="ECO:0000313" key="3">
    <source>
        <dbReference type="Proteomes" id="UP000824023"/>
    </source>
</evidence>
<dbReference type="PANTHER" id="PTHR43245">
    <property type="entry name" value="BIFUNCTIONAL POLYMYXIN RESISTANCE PROTEIN ARNA"/>
    <property type="match status" value="1"/>
</dbReference>
<sequence length="352" mass="40502">MKILVLGGTGAMGVHLVDLLSQDSGNRITVTSRSRREGKGNISYVQGNSHDMVFLNTLLKDKYDVVVDFMNYRTEEFRERYQLLLDACGQYVYLSSSRVYADSGAPITEDSPRLLDVTTDAEYLSTDEYALAKARQEDLLRKSRYKNWTIIRPYITYSENRIQLGVLEKENWLYRALQGRSIIFSKDIASHLTTLTYGLDVARAMLALLGKEGAKGEAFHITASEPLRWSEVLEIYQEVLEQKTGRRPPVLMVEESPNLQYAWGKYQVKYDRLFDRTFDNSKIGCFVDTGLFVKPQEGLRSCLSQFVAHPLFRGIDYGAEGRGDRLAQERMSLREIDTLKHKVKYILYRYFI</sequence>